<feature type="region of interest" description="Disordered" evidence="1">
    <location>
        <begin position="257"/>
        <end position="290"/>
    </location>
</feature>
<evidence type="ECO:0000256" key="2">
    <source>
        <dbReference type="SAM" id="Phobius"/>
    </source>
</evidence>
<dbReference type="AlphaFoldDB" id="A0AAV4A2U6"/>
<evidence type="ECO:0000313" key="4">
    <source>
        <dbReference type="Proteomes" id="UP000735302"/>
    </source>
</evidence>
<keyword evidence="4" id="KW-1185">Reference proteome</keyword>
<accession>A0AAV4A2U6</accession>
<keyword evidence="2" id="KW-1133">Transmembrane helix</keyword>
<evidence type="ECO:0000256" key="1">
    <source>
        <dbReference type="SAM" id="MobiDB-lite"/>
    </source>
</evidence>
<comment type="caution">
    <text evidence="3">The sequence shown here is derived from an EMBL/GenBank/DDBJ whole genome shotgun (WGS) entry which is preliminary data.</text>
</comment>
<keyword evidence="2" id="KW-0812">Transmembrane</keyword>
<keyword evidence="2" id="KW-0472">Membrane</keyword>
<proteinExistence type="predicted"/>
<reference evidence="3 4" key="1">
    <citation type="journal article" date="2021" name="Elife">
        <title>Chloroplast acquisition without the gene transfer in kleptoplastic sea slugs, Plakobranchus ocellatus.</title>
        <authorList>
            <person name="Maeda T."/>
            <person name="Takahashi S."/>
            <person name="Yoshida T."/>
            <person name="Shimamura S."/>
            <person name="Takaki Y."/>
            <person name="Nagai Y."/>
            <person name="Toyoda A."/>
            <person name="Suzuki Y."/>
            <person name="Arimoto A."/>
            <person name="Ishii H."/>
            <person name="Satoh N."/>
            <person name="Nishiyama T."/>
            <person name="Hasebe M."/>
            <person name="Maruyama T."/>
            <person name="Minagawa J."/>
            <person name="Obokata J."/>
            <person name="Shigenobu S."/>
        </authorList>
    </citation>
    <scope>NUCLEOTIDE SEQUENCE [LARGE SCALE GENOMIC DNA]</scope>
</reference>
<feature type="transmembrane region" description="Helical" evidence="2">
    <location>
        <begin position="223"/>
        <end position="248"/>
    </location>
</feature>
<name>A0AAV4A2U6_9GAST</name>
<dbReference type="EMBL" id="BLXT01003538">
    <property type="protein sequence ID" value="GFO01642.1"/>
    <property type="molecule type" value="Genomic_DNA"/>
</dbReference>
<evidence type="ECO:0000313" key="3">
    <source>
        <dbReference type="EMBL" id="GFO01642.1"/>
    </source>
</evidence>
<organism evidence="3 4">
    <name type="scientific">Plakobranchus ocellatus</name>
    <dbReference type="NCBI Taxonomy" id="259542"/>
    <lineage>
        <taxon>Eukaryota</taxon>
        <taxon>Metazoa</taxon>
        <taxon>Spiralia</taxon>
        <taxon>Lophotrochozoa</taxon>
        <taxon>Mollusca</taxon>
        <taxon>Gastropoda</taxon>
        <taxon>Heterobranchia</taxon>
        <taxon>Euthyneura</taxon>
        <taxon>Panpulmonata</taxon>
        <taxon>Sacoglossa</taxon>
        <taxon>Placobranchoidea</taxon>
        <taxon>Plakobranchidae</taxon>
        <taxon>Plakobranchus</taxon>
    </lineage>
</organism>
<feature type="compositionally biased region" description="Polar residues" evidence="1">
    <location>
        <begin position="267"/>
        <end position="285"/>
    </location>
</feature>
<sequence>MATWFVVEPGDEQPTCILGPECQQNGQRVFGFESSTMILSGVSVDSNLTIHDVSRSSDVYSQQSKWMCRTCMQELTACDHLEIYSRPRGVECNMHYLTDEANIIEWTVVNCSISHVFPWAGCDFTAVSDTETMQFGGASLYTHTVIGDDPIYYSSLCSLQIAATVLGPGRYQFDVLVYPDMPDGQSYGEHAEATLIAPQLSKSTKKMSGEDKKDEFKAKYKTIITVVTVVSAAIITILFVAILIIIRVKGLPDKCRRRKRTDETGPTALSNMPNTNQQTESSRINATPGVSEGYRNISEAYSSNGDYDSYVDPSEIISPVSPNGGYANVSGTDQSAGSSRGHTKPSGIDQSANSGAGYENIPFGIDQSANSGAGYEIPSGIDQSAGSNGGYVTIILESGEYDVPQLEHTEVPNIYQRMEVIGSGK</sequence>
<dbReference type="Proteomes" id="UP000735302">
    <property type="component" value="Unassembled WGS sequence"/>
</dbReference>
<feature type="region of interest" description="Disordered" evidence="1">
    <location>
        <begin position="321"/>
        <end position="360"/>
    </location>
</feature>
<feature type="compositionally biased region" description="Polar residues" evidence="1">
    <location>
        <begin position="329"/>
        <end position="340"/>
    </location>
</feature>
<evidence type="ECO:0008006" key="5">
    <source>
        <dbReference type="Google" id="ProtNLM"/>
    </source>
</evidence>
<protein>
    <recommendedName>
        <fullName evidence="5">Envelope glycoprotein E</fullName>
    </recommendedName>
</protein>
<gene>
    <name evidence="3" type="ORF">PoB_002814700</name>
</gene>